<protein>
    <submittedName>
        <fullName evidence="1">Uncharacterized protein</fullName>
    </submittedName>
</protein>
<organism evidence="1 2">
    <name type="scientific">Actinoplanes ianthinogenes</name>
    <dbReference type="NCBI Taxonomy" id="122358"/>
    <lineage>
        <taxon>Bacteria</taxon>
        <taxon>Bacillati</taxon>
        <taxon>Actinomycetota</taxon>
        <taxon>Actinomycetes</taxon>
        <taxon>Micromonosporales</taxon>
        <taxon>Micromonosporaceae</taxon>
        <taxon>Actinoplanes</taxon>
    </lineage>
</organism>
<evidence type="ECO:0000313" key="1">
    <source>
        <dbReference type="EMBL" id="BCJ46196.1"/>
    </source>
</evidence>
<gene>
    <name evidence="1" type="ORF">Aiant_68530</name>
</gene>
<name>A0ABN6CMB4_9ACTN</name>
<dbReference type="Proteomes" id="UP000676967">
    <property type="component" value="Chromosome"/>
</dbReference>
<dbReference type="EMBL" id="AP023356">
    <property type="protein sequence ID" value="BCJ46196.1"/>
    <property type="molecule type" value="Genomic_DNA"/>
</dbReference>
<proteinExistence type="predicted"/>
<keyword evidence="2" id="KW-1185">Reference proteome</keyword>
<evidence type="ECO:0000313" key="2">
    <source>
        <dbReference type="Proteomes" id="UP000676967"/>
    </source>
</evidence>
<dbReference type="RefSeq" id="WP_189333023.1">
    <property type="nucleotide sequence ID" value="NZ_AP023356.1"/>
</dbReference>
<reference evidence="1 2" key="1">
    <citation type="submission" date="2020-08" db="EMBL/GenBank/DDBJ databases">
        <title>Whole genome shotgun sequence of Actinoplanes ianthinogenes NBRC 13996.</title>
        <authorList>
            <person name="Komaki H."/>
            <person name="Tamura T."/>
        </authorList>
    </citation>
    <scope>NUCLEOTIDE SEQUENCE [LARGE SCALE GENOMIC DNA]</scope>
    <source>
        <strain evidence="1 2">NBRC 13996</strain>
    </source>
</reference>
<sequence length="93" mass="10469">MGEFVMPDNIGPLAGAEVDDYENAVHLYRTLISLIDWHIDRATDPARTAELNAAADRYAEEKRELRITDREAVARALRDLPALIDEFEIGVTD</sequence>
<accession>A0ABN6CMB4</accession>